<dbReference type="AlphaFoldDB" id="A0A0C9XDU2"/>
<sequence>RSTLNSGRLFGIKTASFINSKPGSLEPKHLRTPLCSSHPPHFILMDSFATLSIFFAAISGPSDIPTNADDGGSGNNAYCVVA</sequence>
<dbReference type="OrthoDB" id="2972168at2759"/>
<gene>
    <name evidence="1" type="ORF">K443DRAFT_313651</name>
</gene>
<organism evidence="1 2">
    <name type="scientific">Laccaria amethystina LaAM-08-1</name>
    <dbReference type="NCBI Taxonomy" id="1095629"/>
    <lineage>
        <taxon>Eukaryota</taxon>
        <taxon>Fungi</taxon>
        <taxon>Dikarya</taxon>
        <taxon>Basidiomycota</taxon>
        <taxon>Agaricomycotina</taxon>
        <taxon>Agaricomycetes</taxon>
        <taxon>Agaricomycetidae</taxon>
        <taxon>Agaricales</taxon>
        <taxon>Agaricineae</taxon>
        <taxon>Hydnangiaceae</taxon>
        <taxon>Laccaria</taxon>
    </lineage>
</organism>
<keyword evidence="2" id="KW-1185">Reference proteome</keyword>
<reference evidence="2" key="2">
    <citation type="submission" date="2015-01" db="EMBL/GenBank/DDBJ databases">
        <title>Evolutionary Origins and Diversification of the Mycorrhizal Mutualists.</title>
        <authorList>
            <consortium name="DOE Joint Genome Institute"/>
            <consortium name="Mycorrhizal Genomics Consortium"/>
            <person name="Kohler A."/>
            <person name="Kuo A."/>
            <person name="Nagy L.G."/>
            <person name="Floudas D."/>
            <person name="Copeland A."/>
            <person name="Barry K.W."/>
            <person name="Cichocki N."/>
            <person name="Veneault-Fourrey C."/>
            <person name="LaButti K."/>
            <person name="Lindquist E.A."/>
            <person name="Lipzen A."/>
            <person name="Lundell T."/>
            <person name="Morin E."/>
            <person name="Murat C."/>
            <person name="Riley R."/>
            <person name="Ohm R."/>
            <person name="Sun H."/>
            <person name="Tunlid A."/>
            <person name="Henrissat B."/>
            <person name="Grigoriev I.V."/>
            <person name="Hibbett D.S."/>
            <person name="Martin F."/>
        </authorList>
    </citation>
    <scope>NUCLEOTIDE SEQUENCE [LARGE SCALE GENOMIC DNA]</scope>
    <source>
        <strain evidence="2">LaAM-08-1</strain>
    </source>
</reference>
<evidence type="ECO:0000313" key="1">
    <source>
        <dbReference type="EMBL" id="KIJ95876.1"/>
    </source>
</evidence>
<dbReference type="EMBL" id="KN838740">
    <property type="protein sequence ID" value="KIJ95876.1"/>
    <property type="molecule type" value="Genomic_DNA"/>
</dbReference>
<reference evidence="1 2" key="1">
    <citation type="submission" date="2014-04" db="EMBL/GenBank/DDBJ databases">
        <authorList>
            <consortium name="DOE Joint Genome Institute"/>
            <person name="Kuo A."/>
            <person name="Kohler A."/>
            <person name="Nagy L.G."/>
            <person name="Floudas D."/>
            <person name="Copeland A."/>
            <person name="Barry K.W."/>
            <person name="Cichocki N."/>
            <person name="Veneault-Fourrey C."/>
            <person name="LaButti K."/>
            <person name="Lindquist E.A."/>
            <person name="Lipzen A."/>
            <person name="Lundell T."/>
            <person name="Morin E."/>
            <person name="Murat C."/>
            <person name="Sun H."/>
            <person name="Tunlid A."/>
            <person name="Henrissat B."/>
            <person name="Grigoriev I.V."/>
            <person name="Hibbett D.S."/>
            <person name="Martin F."/>
            <person name="Nordberg H.P."/>
            <person name="Cantor M.N."/>
            <person name="Hua S.X."/>
        </authorList>
    </citation>
    <scope>NUCLEOTIDE SEQUENCE [LARGE SCALE GENOMIC DNA]</scope>
    <source>
        <strain evidence="1 2">LaAM-08-1</strain>
    </source>
</reference>
<accession>A0A0C9XDU2</accession>
<name>A0A0C9XDU2_9AGAR</name>
<proteinExistence type="predicted"/>
<dbReference type="HOGENOM" id="CLU_2564640_0_0_1"/>
<dbReference type="Proteomes" id="UP000054477">
    <property type="component" value="Unassembled WGS sequence"/>
</dbReference>
<evidence type="ECO:0000313" key="2">
    <source>
        <dbReference type="Proteomes" id="UP000054477"/>
    </source>
</evidence>
<feature type="non-terminal residue" evidence="1">
    <location>
        <position position="1"/>
    </location>
</feature>
<protein>
    <submittedName>
        <fullName evidence="1">Uncharacterized protein</fullName>
    </submittedName>
</protein>